<organism evidence="7 8">
    <name type="scientific">Microbacterium gilvum</name>
    <dbReference type="NCBI Taxonomy" id="1336204"/>
    <lineage>
        <taxon>Bacteria</taxon>
        <taxon>Bacillati</taxon>
        <taxon>Actinomycetota</taxon>
        <taxon>Actinomycetes</taxon>
        <taxon>Micrococcales</taxon>
        <taxon>Microbacteriaceae</taxon>
        <taxon>Microbacterium</taxon>
    </lineage>
</organism>
<evidence type="ECO:0000313" key="7">
    <source>
        <dbReference type="EMBL" id="GAA4775352.1"/>
    </source>
</evidence>
<evidence type="ECO:0000313" key="8">
    <source>
        <dbReference type="Proteomes" id="UP001501645"/>
    </source>
</evidence>
<dbReference type="InterPro" id="IPR011701">
    <property type="entry name" value="MFS"/>
</dbReference>
<feature type="transmembrane region" description="Helical" evidence="5">
    <location>
        <begin position="46"/>
        <end position="65"/>
    </location>
</feature>
<dbReference type="SUPFAM" id="SSF103473">
    <property type="entry name" value="MFS general substrate transporter"/>
    <property type="match status" value="1"/>
</dbReference>
<keyword evidence="2 5" id="KW-0812">Transmembrane</keyword>
<dbReference type="EMBL" id="BAABKO010000003">
    <property type="protein sequence ID" value="GAA4775352.1"/>
    <property type="molecule type" value="Genomic_DNA"/>
</dbReference>
<reference evidence="8" key="1">
    <citation type="journal article" date="2019" name="Int. J. Syst. Evol. Microbiol.">
        <title>The Global Catalogue of Microorganisms (GCM) 10K type strain sequencing project: providing services to taxonomists for standard genome sequencing and annotation.</title>
        <authorList>
            <consortium name="The Broad Institute Genomics Platform"/>
            <consortium name="The Broad Institute Genome Sequencing Center for Infectious Disease"/>
            <person name="Wu L."/>
            <person name="Ma J."/>
        </authorList>
    </citation>
    <scope>NUCLEOTIDE SEQUENCE [LARGE SCALE GENOMIC DNA]</scope>
    <source>
        <strain evidence="8">JCM 18537</strain>
    </source>
</reference>
<feature type="transmembrane region" description="Helical" evidence="5">
    <location>
        <begin position="362"/>
        <end position="384"/>
    </location>
</feature>
<feature type="transmembrane region" description="Helical" evidence="5">
    <location>
        <begin position="100"/>
        <end position="122"/>
    </location>
</feature>
<evidence type="ECO:0000259" key="6">
    <source>
        <dbReference type="PROSITE" id="PS50850"/>
    </source>
</evidence>
<proteinExistence type="predicted"/>
<dbReference type="InterPro" id="IPR052524">
    <property type="entry name" value="MFS_Cyanate_Porter"/>
</dbReference>
<dbReference type="PANTHER" id="PTHR23523">
    <property type="match status" value="1"/>
</dbReference>
<evidence type="ECO:0000256" key="5">
    <source>
        <dbReference type="SAM" id="Phobius"/>
    </source>
</evidence>
<keyword evidence="3 5" id="KW-1133">Transmembrane helix</keyword>
<feature type="transmembrane region" description="Helical" evidence="5">
    <location>
        <begin position="204"/>
        <end position="231"/>
    </location>
</feature>
<feature type="domain" description="Major facilitator superfamily (MFS) profile" evidence="6">
    <location>
        <begin position="8"/>
        <end position="388"/>
    </location>
</feature>
<feature type="transmembrane region" description="Helical" evidence="5">
    <location>
        <begin position="340"/>
        <end position="356"/>
    </location>
</feature>
<keyword evidence="8" id="KW-1185">Reference proteome</keyword>
<evidence type="ECO:0000256" key="3">
    <source>
        <dbReference type="ARBA" id="ARBA00022989"/>
    </source>
</evidence>
<dbReference type="Gene3D" id="1.20.1250.20">
    <property type="entry name" value="MFS general substrate transporter like domains"/>
    <property type="match status" value="1"/>
</dbReference>
<dbReference type="PANTHER" id="PTHR23523:SF2">
    <property type="entry name" value="2-NITROIMIDAZOLE TRANSPORTER"/>
    <property type="match status" value="1"/>
</dbReference>
<gene>
    <name evidence="7" type="ORF">GCM10023351_19810</name>
</gene>
<dbReference type="Pfam" id="PF07690">
    <property type="entry name" value="MFS_1"/>
    <property type="match status" value="1"/>
</dbReference>
<feature type="transmembrane region" description="Helical" evidence="5">
    <location>
        <begin position="243"/>
        <end position="263"/>
    </location>
</feature>
<keyword evidence="4 5" id="KW-0472">Membrane</keyword>
<accession>A0ABP9A9A8</accession>
<feature type="transmembrane region" description="Helical" evidence="5">
    <location>
        <begin position="163"/>
        <end position="183"/>
    </location>
</feature>
<dbReference type="Proteomes" id="UP001501645">
    <property type="component" value="Unassembled WGS sequence"/>
</dbReference>
<dbReference type="InterPro" id="IPR036259">
    <property type="entry name" value="MFS_trans_sf"/>
</dbReference>
<feature type="transmembrane region" description="Helical" evidence="5">
    <location>
        <begin position="299"/>
        <end position="320"/>
    </location>
</feature>
<evidence type="ECO:0000256" key="4">
    <source>
        <dbReference type="ARBA" id="ARBA00023136"/>
    </source>
</evidence>
<comment type="caution">
    <text evidence="7">The sequence shown here is derived from an EMBL/GenBank/DDBJ whole genome shotgun (WGS) entry which is preliminary data.</text>
</comment>
<comment type="subcellular location">
    <subcellularLocation>
        <location evidence="1">Cell membrane</location>
        <topology evidence="1">Multi-pass membrane protein</topology>
    </subcellularLocation>
</comment>
<dbReference type="PROSITE" id="PS50850">
    <property type="entry name" value="MFS"/>
    <property type="match status" value="1"/>
</dbReference>
<name>A0ABP9A9A8_9MICO</name>
<sequence length="388" mass="39487">MTERTRRTALVAALVFLVAMCLRPALTSFGPVLPLVGADLGLGESALGLVGALPLLAFAAVSPLVHRVSTRLGEERTILAALLVLTAAIVLRSYGAEPGLWTGTFAIGIAIGVGNVLVPVLVKRDYAAHVSRATGLYTAFLAFAAGVASAASAPLAAAVDWRFALLAPGVLSLVAAIAWMWRVRRPAPAVPAAPGAMPHAGGSVWTWPTAWLVTAFMGLQSTAFYVLVTWLPTIETARGTSSSAAGVHLSVMVWVGILGSLAVPRFLRPGRDHRAGMAVAAVPMIVAAAGLLAAPGLALVWAAVAGFGQGASLTAALTMVSTKARSHAEAARLSGMAQTVGYLLAAAGPVAAGALAEVTGEWAWTLVLLVVLGVAQLASGLLAARRIA</sequence>
<evidence type="ECO:0000256" key="2">
    <source>
        <dbReference type="ARBA" id="ARBA00022692"/>
    </source>
</evidence>
<evidence type="ECO:0000256" key="1">
    <source>
        <dbReference type="ARBA" id="ARBA00004651"/>
    </source>
</evidence>
<feature type="transmembrane region" description="Helical" evidence="5">
    <location>
        <begin position="134"/>
        <end position="157"/>
    </location>
</feature>
<dbReference type="RefSeq" id="WP_345438649.1">
    <property type="nucleotide sequence ID" value="NZ_BAABKO010000003.1"/>
</dbReference>
<dbReference type="InterPro" id="IPR020846">
    <property type="entry name" value="MFS_dom"/>
</dbReference>
<protein>
    <submittedName>
        <fullName evidence="7">MFS transporter</fullName>
    </submittedName>
</protein>
<feature type="transmembrane region" description="Helical" evidence="5">
    <location>
        <begin position="77"/>
        <end position="94"/>
    </location>
</feature>
<feature type="transmembrane region" description="Helical" evidence="5">
    <location>
        <begin position="275"/>
        <end position="293"/>
    </location>
</feature>